<sequence>MLTSYEEKYDPNSTVDGILRKEKHRNKSLLIGAQFMGYQTCNGEKRKRKREERREEKRREEKREEKRREREEKRREERERREERREEVPASVLLSFTSTSAKRAPICVYEEFTF</sequence>
<feature type="region of interest" description="Disordered" evidence="1">
    <location>
        <begin position="41"/>
        <end position="90"/>
    </location>
</feature>
<feature type="compositionally biased region" description="Basic and acidic residues" evidence="1">
    <location>
        <begin position="1"/>
        <end position="10"/>
    </location>
</feature>
<gene>
    <name evidence="2" type="ORF">DUI87_22949</name>
</gene>
<feature type="compositionally biased region" description="Basic and acidic residues" evidence="1">
    <location>
        <begin position="52"/>
        <end position="88"/>
    </location>
</feature>
<accession>A0A3M0JJ42</accession>
<proteinExistence type="predicted"/>
<name>A0A3M0JJ42_HIRRU</name>
<comment type="caution">
    <text evidence="2">The sequence shown here is derived from an EMBL/GenBank/DDBJ whole genome shotgun (WGS) entry which is preliminary data.</text>
</comment>
<evidence type="ECO:0000256" key="1">
    <source>
        <dbReference type="SAM" id="MobiDB-lite"/>
    </source>
</evidence>
<reference evidence="2 3" key="1">
    <citation type="submission" date="2018-07" db="EMBL/GenBank/DDBJ databases">
        <title>A high quality draft genome assembly of the barn swallow (H. rustica rustica).</title>
        <authorList>
            <person name="Formenti G."/>
            <person name="Chiara M."/>
            <person name="Poveda L."/>
            <person name="Francoijs K.-J."/>
            <person name="Bonisoli-Alquati A."/>
            <person name="Canova L."/>
            <person name="Gianfranceschi L."/>
            <person name="Horner D.S."/>
            <person name="Saino N."/>
        </authorList>
    </citation>
    <scope>NUCLEOTIDE SEQUENCE [LARGE SCALE GENOMIC DNA]</scope>
    <source>
        <strain evidence="2">Chelidonia</strain>
        <tissue evidence="2">Blood</tissue>
    </source>
</reference>
<dbReference type="Proteomes" id="UP000269221">
    <property type="component" value="Unassembled WGS sequence"/>
</dbReference>
<dbReference type="EMBL" id="QRBI01000144">
    <property type="protein sequence ID" value="RMC00341.1"/>
    <property type="molecule type" value="Genomic_DNA"/>
</dbReference>
<evidence type="ECO:0000313" key="2">
    <source>
        <dbReference type="EMBL" id="RMC00341.1"/>
    </source>
</evidence>
<feature type="region of interest" description="Disordered" evidence="1">
    <location>
        <begin position="1"/>
        <end position="22"/>
    </location>
</feature>
<protein>
    <submittedName>
        <fullName evidence="2">Uncharacterized protein</fullName>
    </submittedName>
</protein>
<keyword evidence="3" id="KW-1185">Reference proteome</keyword>
<organism evidence="2 3">
    <name type="scientific">Hirundo rustica rustica</name>
    <dbReference type="NCBI Taxonomy" id="333673"/>
    <lineage>
        <taxon>Eukaryota</taxon>
        <taxon>Metazoa</taxon>
        <taxon>Chordata</taxon>
        <taxon>Craniata</taxon>
        <taxon>Vertebrata</taxon>
        <taxon>Euteleostomi</taxon>
        <taxon>Archelosauria</taxon>
        <taxon>Archosauria</taxon>
        <taxon>Dinosauria</taxon>
        <taxon>Saurischia</taxon>
        <taxon>Theropoda</taxon>
        <taxon>Coelurosauria</taxon>
        <taxon>Aves</taxon>
        <taxon>Neognathae</taxon>
        <taxon>Neoaves</taxon>
        <taxon>Telluraves</taxon>
        <taxon>Australaves</taxon>
        <taxon>Passeriformes</taxon>
        <taxon>Sylvioidea</taxon>
        <taxon>Hirundinidae</taxon>
        <taxon>Hirundo</taxon>
    </lineage>
</organism>
<evidence type="ECO:0000313" key="3">
    <source>
        <dbReference type="Proteomes" id="UP000269221"/>
    </source>
</evidence>
<dbReference type="AlphaFoldDB" id="A0A3M0JJ42"/>